<reference evidence="4 5" key="1">
    <citation type="submission" date="2024-09" db="EMBL/GenBank/DDBJ databases">
        <authorList>
            <person name="Sun Q."/>
            <person name="Mori K."/>
        </authorList>
    </citation>
    <scope>NUCLEOTIDE SEQUENCE [LARGE SCALE GENOMIC DNA]</scope>
    <source>
        <strain evidence="4 5">NCAIM B.02610</strain>
    </source>
</reference>
<comment type="catalytic activity">
    <reaction evidence="3">
        <text>cytidine(34) in elongator tRNA(Met) + acetate + ATP = N(4)-acetylcytidine(34) in elongator tRNA(Met) + AMP + diphosphate</text>
        <dbReference type="Rhea" id="RHEA:58144"/>
        <dbReference type="Rhea" id="RHEA-COMP:10693"/>
        <dbReference type="Rhea" id="RHEA-COMP:10694"/>
        <dbReference type="ChEBI" id="CHEBI:30089"/>
        <dbReference type="ChEBI" id="CHEBI:30616"/>
        <dbReference type="ChEBI" id="CHEBI:33019"/>
        <dbReference type="ChEBI" id="CHEBI:74900"/>
        <dbReference type="ChEBI" id="CHEBI:82748"/>
        <dbReference type="ChEBI" id="CHEBI:456215"/>
    </reaction>
</comment>
<keyword evidence="1 3" id="KW-0436">Ligase</keyword>
<keyword evidence="3" id="KW-0547">Nucleotide-binding</keyword>
<keyword evidence="3" id="KW-0820">tRNA-binding</keyword>
<proteinExistence type="inferred from homology"/>
<feature type="binding site" evidence="3">
    <location>
        <begin position="7"/>
        <end position="20"/>
    </location>
    <ligand>
        <name>ATP</name>
        <dbReference type="ChEBI" id="CHEBI:30616"/>
    </ligand>
</feature>
<keyword evidence="2 3" id="KW-0819">tRNA processing</keyword>
<sequence length="404" mass="46287">MKAVGIVVEYNPFHNGHHFQVTKARQITNADVVIAVMSASFLQRGEPAIVSKWFRTQMALACGVDIVIELPYIYSTQKAETFANGAISLLAEMGVNFINFGSESGNIQDFEHLLTFMRQNKVAFDRHVKENMKLGYSYPRATSTAFTQLNPDCDTLSLTEPNNILGFHYMKAIQDQGYSIQATTTLRRQAHYHDQQISEGSIASATSIRQAIQNGELSEIKHVMPTESYQLLKSYKQTYSLLHTWQDYYDLLQYKVLSTPVTHLRMIYECEEGLEYRVKNVSKRATSFSDWMQQLKTKRYTWTRLQRLATHILTNTTKLEMKEALSQQTPEYIRLLGMNTLGQAYLNQSKKNRSVPLITKPAKAKGITAFLEERATNIYLSPLSSEVRRKEMSEQFSRHPIIAH</sequence>
<keyword evidence="3" id="KW-0963">Cytoplasm</keyword>
<comment type="subcellular location">
    <subcellularLocation>
        <location evidence="3">Cytoplasm</location>
    </subcellularLocation>
</comment>
<comment type="similarity">
    <text evidence="3">Belongs to the TmcAL family.</text>
</comment>
<organism evidence="4 5">
    <name type="scientific">Halalkalibacter kiskunsagensis</name>
    <dbReference type="NCBI Taxonomy" id="1548599"/>
    <lineage>
        <taxon>Bacteria</taxon>
        <taxon>Bacillati</taxon>
        <taxon>Bacillota</taxon>
        <taxon>Bacilli</taxon>
        <taxon>Bacillales</taxon>
        <taxon>Bacillaceae</taxon>
        <taxon>Halalkalibacter</taxon>
    </lineage>
</organism>
<name>A0ABV6KIB6_9BACI</name>
<feature type="binding site" evidence="3">
    <location>
        <position position="187"/>
    </location>
    <ligand>
        <name>ATP</name>
        <dbReference type="ChEBI" id="CHEBI:30616"/>
    </ligand>
</feature>
<dbReference type="InterPro" id="IPR014729">
    <property type="entry name" value="Rossmann-like_a/b/a_fold"/>
</dbReference>
<dbReference type="SUPFAM" id="SSF52374">
    <property type="entry name" value="Nucleotidylyl transferase"/>
    <property type="match status" value="1"/>
</dbReference>
<dbReference type="EC" id="6.3.4.-" evidence="3"/>
<evidence type="ECO:0000256" key="1">
    <source>
        <dbReference type="ARBA" id="ARBA00022598"/>
    </source>
</evidence>
<evidence type="ECO:0000313" key="4">
    <source>
        <dbReference type="EMBL" id="MFC0473062.1"/>
    </source>
</evidence>
<dbReference type="Pfam" id="PF05636">
    <property type="entry name" value="HIGH_NTase1"/>
    <property type="match status" value="1"/>
</dbReference>
<comment type="function">
    <text evidence="3">Catalyzes the formation of N(4)-acetylcytidine (ac(4)C) at the wobble position of elongator tRNA(Met), using acetate and ATP as substrates. First activates an acetate ion to form acetyladenylate (Ac-AMP) and then transfers the acetyl group to tRNA to form ac(4)C34.</text>
</comment>
<dbReference type="NCBIfam" id="NF010191">
    <property type="entry name" value="PRK13670.1"/>
    <property type="match status" value="1"/>
</dbReference>
<dbReference type="PANTHER" id="PTHR37825">
    <property type="entry name" value="TRNA(MET) CYTIDINE ACETATE LIGASE"/>
    <property type="match status" value="1"/>
</dbReference>
<dbReference type="HAMAP" id="MF_01539">
    <property type="entry name" value="TmcAL"/>
    <property type="match status" value="1"/>
</dbReference>
<dbReference type="EMBL" id="JBHLUX010000091">
    <property type="protein sequence ID" value="MFC0473062.1"/>
    <property type="molecule type" value="Genomic_DNA"/>
</dbReference>
<keyword evidence="3" id="KW-0067">ATP-binding</keyword>
<evidence type="ECO:0000256" key="3">
    <source>
        <dbReference type="HAMAP-Rule" id="MF_01539"/>
    </source>
</evidence>
<evidence type="ECO:0000313" key="5">
    <source>
        <dbReference type="Proteomes" id="UP001589838"/>
    </source>
</evidence>
<dbReference type="RefSeq" id="WP_335960996.1">
    <property type="nucleotide sequence ID" value="NZ_JAXBLX010000013.1"/>
</dbReference>
<protein>
    <recommendedName>
        <fullName evidence="3">tRNA(Met) cytidine acetate ligase</fullName>
        <ecNumber evidence="3">6.3.4.-</ecNumber>
    </recommendedName>
</protein>
<accession>A0ABV6KIB6</accession>
<keyword evidence="5" id="KW-1185">Reference proteome</keyword>
<comment type="caution">
    <text evidence="4">The sequence shown here is derived from an EMBL/GenBank/DDBJ whole genome shotgun (WGS) entry which is preliminary data.</text>
</comment>
<dbReference type="InterPro" id="IPR008513">
    <property type="entry name" value="tRNA(Met)_cyd_acetate_ligase"/>
</dbReference>
<dbReference type="Proteomes" id="UP001589838">
    <property type="component" value="Unassembled WGS sequence"/>
</dbReference>
<gene>
    <name evidence="3" type="primary">tmcAL</name>
    <name evidence="4" type="ORF">ACFFHM_21860</name>
</gene>
<keyword evidence="3" id="KW-0694">RNA-binding</keyword>
<feature type="binding site" evidence="3">
    <location>
        <position position="101"/>
    </location>
    <ligand>
        <name>ATP</name>
        <dbReference type="ChEBI" id="CHEBI:30616"/>
    </ligand>
</feature>
<feature type="binding site" evidence="3">
    <location>
        <position position="162"/>
    </location>
    <ligand>
        <name>ATP</name>
        <dbReference type="ChEBI" id="CHEBI:30616"/>
    </ligand>
</feature>
<evidence type="ECO:0000256" key="2">
    <source>
        <dbReference type="ARBA" id="ARBA00022694"/>
    </source>
</evidence>
<dbReference type="PANTHER" id="PTHR37825:SF1">
    <property type="entry name" value="TRNA(MET) CYTIDINE ACETATE LIGASE"/>
    <property type="match status" value="1"/>
</dbReference>
<comment type="caution">
    <text evidence="3">Lacks conserved residue(s) required for the propagation of feature annotation.</text>
</comment>
<dbReference type="Gene3D" id="3.40.50.620">
    <property type="entry name" value="HUPs"/>
    <property type="match status" value="1"/>
</dbReference>